<gene>
    <name evidence="5" type="primary">AVO1</name>
    <name evidence="5" type="ORF">LPJ61_004080</name>
</gene>
<dbReference type="PANTHER" id="PTHR13335">
    <property type="entry name" value="TARGET OF RAPAMYCIN COMPLEX 2 SUBUNIT MAPKAP1"/>
    <property type="match status" value="1"/>
</dbReference>
<dbReference type="GO" id="GO:0016301">
    <property type="term" value="F:kinase activity"/>
    <property type="evidence" value="ECO:0007669"/>
    <property type="project" value="UniProtKB-KW"/>
</dbReference>
<comment type="caution">
    <text evidence="5">The sequence shown here is derived from an EMBL/GenBank/DDBJ whole genome shotgun (WGS) entry which is preliminary data.</text>
</comment>
<accession>A0A9W7Y9C7</accession>
<dbReference type="GO" id="GO:0005546">
    <property type="term" value="F:phosphatidylinositol-4,5-bisphosphate binding"/>
    <property type="evidence" value="ECO:0007669"/>
    <property type="project" value="TreeGrafter"/>
</dbReference>
<dbReference type="Proteomes" id="UP001143981">
    <property type="component" value="Unassembled WGS sequence"/>
</dbReference>
<dbReference type="InterPro" id="IPR031313">
    <property type="entry name" value="Sin1_PH_dom"/>
</dbReference>
<feature type="region of interest" description="Disordered" evidence="2">
    <location>
        <begin position="42"/>
        <end position="66"/>
    </location>
</feature>
<protein>
    <submittedName>
        <fullName evidence="5">Component of a membrane-bound complex containing the Tor2p kinase</fullName>
    </submittedName>
</protein>
<dbReference type="OrthoDB" id="241990at2759"/>
<feature type="region of interest" description="Disordered" evidence="2">
    <location>
        <begin position="208"/>
        <end position="284"/>
    </location>
</feature>
<dbReference type="GO" id="GO:0031932">
    <property type="term" value="C:TORC2 complex"/>
    <property type="evidence" value="ECO:0007669"/>
    <property type="project" value="InterPro"/>
</dbReference>
<feature type="compositionally biased region" description="Low complexity" evidence="2">
    <location>
        <begin position="223"/>
        <end position="232"/>
    </location>
</feature>
<feature type="region of interest" description="Disordered" evidence="2">
    <location>
        <begin position="526"/>
        <end position="545"/>
    </location>
</feature>
<reference evidence="5" key="1">
    <citation type="submission" date="2022-07" db="EMBL/GenBank/DDBJ databases">
        <title>Phylogenomic reconstructions and comparative analyses of Kickxellomycotina fungi.</title>
        <authorList>
            <person name="Reynolds N.K."/>
            <person name="Stajich J.E."/>
            <person name="Barry K."/>
            <person name="Grigoriev I.V."/>
            <person name="Crous P."/>
            <person name="Smith M.E."/>
        </authorList>
    </citation>
    <scope>NUCLEOTIDE SEQUENCE</scope>
    <source>
        <strain evidence="5">BCRC 34381</strain>
    </source>
</reference>
<feature type="region of interest" description="Disordered" evidence="2">
    <location>
        <begin position="309"/>
        <end position="390"/>
    </location>
</feature>
<dbReference type="InterPro" id="IPR011993">
    <property type="entry name" value="PH-like_dom_sf"/>
</dbReference>
<feature type="region of interest" description="Disordered" evidence="2">
    <location>
        <begin position="465"/>
        <end position="491"/>
    </location>
</feature>
<feature type="domain" description="SIN1-type PH" evidence="4">
    <location>
        <begin position="1085"/>
        <end position="1175"/>
    </location>
</feature>
<feature type="compositionally biased region" description="Acidic residues" evidence="2">
    <location>
        <begin position="526"/>
        <end position="538"/>
    </location>
</feature>
<sequence>MSLLTDPAFLVYQLRVSFLRTNDPTGGRLVTFDDLSVPQAVAGGGARARHGSTPSPMTPPGRRKTSASEMRHQVALNAAANAYIMACGHYPETDAVGSPDIEYDEGYMYSRGAPRLACTAGGARANDAGAGPPPSARYPDGAGAPDRNKRTNRSAKIAPTGEGREEVVGLGVVPSHPEMMLGVYGDADAPVPRRSLDTVRRRPLPAVAEAVDSGSLSDGAQGPEPAAARWAPEPMPPRRSLDTIRRPDHAGDAPPAVRRDHMRRAGHTHSSSTATIRLQRPHELLRKGSSRDAIALGIDFDVKSMFEDGGADGPRLHGLPEAEPAQEPTRARARARQPTEELAGQGRGQGQGIRAADPPRSAAAARPRPRDQDPAHTRKKSAAGIELRARRNEPSLRIPLASLREERGAGSALLKRSATLPTKRTYAGGHGGTGAAGLKSKWVGAYAEPGPRQAAGGAPGWVGGARDTGWDHSSDDDDVTPLSRRGANTQTWFGPRAGIRPISMYPAPRANVPLPLPPVPLMFGADDSDDGIDLEGDEGSSRTPAALGLGFARGLRPYAPSPSPSPRARSRGDSAAARLRAACLAPRPSALAMSVPLVSPLTSPAASAAGPGALHSGMAQNAAGSRPRGISDPEGLQSSRSSHVPPGASRPASKGGVPPLAGAAAATTPPVSSGGGEHSTARSLLQLVGAGGVLGTGIGGGGGGAGAAEYAPPPVPASSGLAALLATKMAVSQNPFSEEFGAVGGAAGEGTLTELCLFVQDGERKSRPLTIRVRKAATVEQAIGHALYQYIESDCEPKLADDVQDVVMWSLRIAMDGEVDDDFPAFDRTLPVANFAFDEFALCRAGPDQIRVNEGIRVRQGRPPRIMRPKSPAPQQAGAGAKAVQPDKQGLLYKIVPRTEGRAAVLQPSRMATASTAGIFVGSALLNQPGTSLPLAAATAAAGQEGSGQPHGVSSSAALEPSQARLLKIHVRGESSSAHALRATTIEASPGTTIRTVLAQVCRKRQLLEDQYVLGILESTGFAVCSSDMLVAHVPQGAELYLHRVGTALPSLGRAQAPIYGQQQPIDGAVAPLAPEASAMGVPSAYYTFRVTRRAQMFTRHERSLVIDGETITLLPADHRTEPAKTLTFHISNVICKRNQKSPRKIRLFITRRGNTGDKSVDLEAPSEEDAASICGILVRLREAYTAVGV</sequence>
<dbReference type="EMBL" id="JANBOI010000839">
    <property type="protein sequence ID" value="KAJ1728346.1"/>
    <property type="molecule type" value="Genomic_DNA"/>
</dbReference>
<feature type="region of interest" description="Disordered" evidence="2">
    <location>
        <begin position="553"/>
        <end position="574"/>
    </location>
</feature>
<evidence type="ECO:0000259" key="4">
    <source>
        <dbReference type="Pfam" id="PF16979"/>
    </source>
</evidence>
<keyword evidence="5" id="KW-0808">Transferase</keyword>
<feature type="compositionally biased region" description="Low complexity" evidence="2">
    <location>
        <begin position="603"/>
        <end position="617"/>
    </location>
</feature>
<comment type="similarity">
    <text evidence="1">Belongs to the SIN1 family.</text>
</comment>
<dbReference type="Pfam" id="PF16978">
    <property type="entry name" value="CRIM"/>
    <property type="match status" value="1"/>
</dbReference>
<dbReference type="InterPro" id="IPR031567">
    <property type="entry name" value="CRIM_dom"/>
</dbReference>
<evidence type="ECO:0000313" key="5">
    <source>
        <dbReference type="EMBL" id="KAJ1728346.1"/>
    </source>
</evidence>
<keyword evidence="6" id="KW-1185">Reference proteome</keyword>
<evidence type="ECO:0000313" key="6">
    <source>
        <dbReference type="Proteomes" id="UP001143981"/>
    </source>
</evidence>
<proteinExistence type="inferred from homology"/>
<feature type="region of interest" description="Disordered" evidence="2">
    <location>
        <begin position="603"/>
        <end position="679"/>
    </location>
</feature>
<feature type="compositionally biased region" description="Basic and acidic residues" evidence="2">
    <location>
        <begin position="239"/>
        <end position="251"/>
    </location>
</feature>
<organism evidence="5 6">
    <name type="scientific">Coemansia biformis</name>
    <dbReference type="NCBI Taxonomy" id="1286918"/>
    <lineage>
        <taxon>Eukaryota</taxon>
        <taxon>Fungi</taxon>
        <taxon>Fungi incertae sedis</taxon>
        <taxon>Zoopagomycota</taxon>
        <taxon>Kickxellomycotina</taxon>
        <taxon>Kickxellomycetes</taxon>
        <taxon>Kickxellales</taxon>
        <taxon>Kickxellaceae</taxon>
        <taxon>Coemansia</taxon>
    </lineage>
</organism>
<feature type="compositionally biased region" description="Low complexity" evidence="2">
    <location>
        <begin position="873"/>
        <end position="883"/>
    </location>
</feature>
<feature type="compositionally biased region" description="Low complexity" evidence="2">
    <location>
        <begin position="655"/>
        <end position="672"/>
    </location>
</feature>
<feature type="domain" description="CRIM" evidence="3">
    <location>
        <begin position="719"/>
        <end position="854"/>
    </location>
</feature>
<feature type="region of interest" description="Disordered" evidence="2">
    <location>
        <begin position="862"/>
        <end position="885"/>
    </location>
</feature>
<feature type="compositionally biased region" description="Low complexity" evidence="2">
    <location>
        <begin position="352"/>
        <end position="366"/>
    </location>
</feature>
<name>A0A9W7Y9C7_9FUNG</name>
<keyword evidence="5" id="KW-0418">Kinase</keyword>
<dbReference type="GO" id="GO:0038203">
    <property type="term" value="P:TORC2 signaling"/>
    <property type="evidence" value="ECO:0007669"/>
    <property type="project" value="TreeGrafter"/>
</dbReference>
<dbReference type="Pfam" id="PF16979">
    <property type="entry name" value="SIN1_PH"/>
    <property type="match status" value="1"/>
</dbReference>
<evidence type="ECO:0000256" key="2">
    <source>
        <dbReference type="SAM" id="MobiDB-lite"/>
    </source>
</evidence>
<dbReference type="PANTHER" id="PTHR13335:SF1">
    <property type="entry name" value="TARGET OF RAPAMYCIN COMPLEX 2 SUBUNIT MAPKAP1"/>
    <property type="match status" value="1"/>
</dbReference>
<evidence type="ECO:0000259" key="3">
    <source>
        <dbReference type="Pfam" id="PF16978"/>
    </source>
</evidence>
<dbReference type="InterPro" id="IPR008828">
    <property type="entry name" value="Sin1/Avo1"/>
</dbReference>
<dbReference type="Gene3D" id="2.30.29.30">
    <property type="entry name" value="Pleckstrin-homology domain (PH domain)/Phosphotyrosine-binding domain (PTB)"/>
    <property type="match status" value="1"/>
</dbReference>
<feature type="region of interest" description="Disordered" evidence="2">
    <location>
        <begin position="123"/>
        <end position="165"/>
    </location>
</feature>
<dbReference type="AlphaFoldDB" id="A0A9W7Y9C7"/>
<dbReference type="GO" id="GO:0005886">
    <property type="term" value="C:plasma membrane"/>
    <property type="evidence" value="ECO:0007669"/>
    <property type="project" value="TreeGrafter"/>
</dbReference>
<dbReference type="GO" id="GO:0005737">
    <property type="term" value="C:cytoplasm"/>
    <property type="evidence" value="ECO:0007669"/>
    <property type="project" value="TreeGrafter"/>
</dbReference>
<evidence type="ECO:0000256" key="1">
    <source>
        <dbReference type="ARBA" id="ARBA00009407"/>
    </source>
</evidence>